<dbReference type="KEGG" id="phon:BH719_01680"/>
<dbReference type="GO" id="GO:0043023">
    <property type="term" value="F:ribosomal large subunit binding"/>
    <property type="evidence" value="ECO:0007669"/>
    <property type="project" value="TreeGrafter"/>
</dbReference>
<dbReference type="OrthoDB" id="9793681at2"/>
<dbReference type="Proteomes" id="UP000095214">
    <property type="component" value="Chromosome"/>
</dbReference>
<dbReference type="InterPro" id="IPR043519">
    <property type="entry name" value="NT_sf"/>
</dbReference>
<dbReference type="Gene3D" id="3.30.460.10">
    <property type="entry name" value="Beta Polymerase, domain 2"/>
    <property type="match status" value="1"/>
</dbReference>
<reference evidence="3 4" key="1">
    <citation type="submission" date="2016-09" db="EMBL/GenBank/DDBJ databases">
        <title>Complete genome sequence of Actinomyces hongkongensis HKU8.</title>
        <authorList>
            <person name="Gao Y.-X."/>
            <person name="Zhou Y.-Y."/>
            <person name="Xie Y."/>
            <person name="Wang M."/>
            <person name="Wang S.-J."/>
            <person name="Shen S.-G."/>
        </authorList>
    </citation>
    <scope>NUCLEOTIDE SEQUENCE [LARGE SCALE GENOMIC DNA]</scope>
    <source>
        <strain evidence="3 4">HKU8</strain>
    </source>
</reference>
<dbReference type="RefSeq" id="WP_009400207.1">
    <property type="nucleotide sequence ID" value="NZ_CP017298.1"/>
</dbReference>
<dbReference type="PANTHER" id="PTHR21043:SF0">
    <property type="entry name" value="MITOCHONDRIAL ASSEMBLY OF RIBOSOMAL LARGE SUBUNIT PROTEIN 1"/>
    <property type="match status" value="1"/>
</dbReference>
<evidence type="ECO:0000256" key="1">
    <source>
        <dbReference type="ARBA" id="ARBA00010574"/>
    </source>
</evidence>
<dbReference type="AlphaFoldDB" id="A0A1D8B4D5"/>
<comment type="function">
    <text evidence="2">Functions as a ribosomal silencing factor. Interacts with ribosomal protein uL14 (rplN), blocking formation of intersubunit bridge B8. Prevents association of the 30S and 50S ribosomal subunits and the formation of functional ribosomes, thus repressing translation.</text>
</comment>
<comment type="similarity">
    <text evidence="1 2">Belongs to the Iojap/RsfS family.</text>
</comment>
<keyword evidence="2" id="KW-0810">Translation regulation</keyword>
<dbReference type="GO" id="GO:0005737">
    <property type="term" value="C:cytoplasm"/>
    <property type="evidence" value="ECO:0007669"/>
    <property type="project" value="UniProtKB-SubCell"/>
</dbReference>
<name>A0A1D8B4D5_9ACTO</name>
<dbReference type="GO" id="GO:0090071">
    <property type="term" value="P:negative regulation of ribosome biogenesis"/>
    <property type="evidence" value="ECO:0007669"/>
    <property type="project" value="UniProtKB-UniRule"/>
</dbReference>
<dbReference type="InterPro" id="IPR004394">
    <property type="entry name" value="Iojap/RsfS/C7orf30"/>
</dbReference>
<gene>
    <name evidence="2" type="primary">rsfS</name>
    <name evidence="3" type="ORF">BH719_01680</name>
</gene>
<dbReference type="PANTHER" id="PTHR21043">
    <property type="entry name" value="IOJAP SUPERFAMILY ORTHOLOG"/>
    <property type="match status" value="1"/>
</dbReference>
<protein>
    <recommendedName>
        <fullName evidence="2">Ribosomal silencing factor RsfS</fullName>
    </recommendedName>
</protein>
<keyword evidence="2" id="KW-0678">Repressor</keyword>
<sequence>MSLPAQTTDLAALVAAAAHERGGADPVLVDVRSRMDLADAFVVVSAPTPRQVSAVAEEVMDRVARAVRLRPAHIEGRGGGTWILIDYSDLVVHVMGQQDREYYALERLWGDCPATRLEDGAEAARREAAARSLAHAAAEGGA</sequence>
<comment type="subcellular location">
    <subcellularLocation>
        <location evidence="2">Cytoplasm</location>
    </subcellularLocation>
</comment>
<dbReference type="EMBL" id="CP017298">
    <property type="protein sequence ID" value="AOS47969.1"/>
    <property type="molecule type" value="Genomic_DNA"/>
</dbReference>
<dbReference type="STRING" id="178339.BH719_01680"/>
<dbReference type="SUPFAM" id="SSF81301">
    <property type="entry name" value="Nucleotidyltransferase"/>
    <property type="match status" value="1"/>
</dbReference>
<organism evidence="3 4">
    <name type="scientific">Pauljensenia hongkongensis</name>
    <dbReference type="NCBI Taxonomy" id="178339"/>
    <lineage>
        <taxon>Bacteria</taxon>
        <taxon>Bacillati</taxon>
        <taxon>Actinomycetota</taxon>
        <taxon>Actinomycetes</taxon>
        <taxon>Actinomycetales</taxon>
        <taxon>Actinomycetaceae</taxon>
        <taxon>Pauljensenia</taxon>
    </lineage>
</organism>
<evidence type="ECO:0000313" key="3">
    <source>
        <dbReference type="EMBL" id="AOS47969.1"/>
    </source>
</evidence>
<dbReference type="Pfam" id="PF02410">
    <property type="entry name" value="RsfS"/>
    <property type="match status" value="1"/>
</dbReference>
<dbReference type="HAMAP" id="MF_01477">
    <property type="entry name" value="Iojap_RsfS"/>
    <property type="match status" value="1"/>
</dbReference>
<proteinExistence type="inferred from homology"/>
<dbReference type="GO" id="GO:0017148">
    <property type="term" value="P:negative regulation of translation"/>
    <property type="evidence" value="ECO:0007669"/>
    <property type="project" value="UniProtKB-UniRule"/>
</dbReference>
<comment type="subunit">
    <text evidence="2">Interacts with ribosomal protein uL14 (rplN).</text>
</comment>
<keyword evidence="2" id="KW-0963">Cytoplasm</keyword>
<dbReference type="GO" id="GO:0042256">
    <property type="term" value="P:cytosolic ribosome assembly"/>
    <property type="evidence" value="ECO:0007669"/>
    <property type="project" value="UniProtKB-UniRule"/>
</dbReference>
<accession>A0A1D8B4D5</accession>
<evidence type="ECO:0000256" key="2">
    <source>
        <dbReference type="HAMAP-Rule" id="MF_01477"/>
    </source>
</evidence>
<dbReference type="NCBIfam" id="TIGR00090">
    <property type="entry name" value="rsfS_iojap_ybeB"/>
    <property type="match status" value="1"/>
</dbReference>
<keyword evidence="4" id="KW-1185">Reference proteome</keyword>
<evidence type="ECO:0000313" key="4">
    <source>
        <dbReference type="Proteomes" id="UP000095214"/>
    </source>
</evidence>